<organism evidence="1 2">
    <name type="scientific">Anoxybacterium hadale</name>
    <dbReference type="NCBI Taxonomy" id="3408580"/>
    <lineage>
        <taxon>Bacteria</taxon>
        <taxon>Bacillati</taxon>
        <taxon>Bacillota</taxon>
        <taxon>Clostridia</taxon>
        <taxon>Peptostreptococcales</taxon>
        <taxon>Anaerovoracaceae</taxon>
        <taxon>Anoxybacterium</taxon>
    </lineage>
</organism>
<reference evidence="1" key="1">
    <citation type="submission" date="2019-08" db="EMBL/GenBank/DDBJ databases">
        <title>Genome sequence of Clostridiales bacterium MT110.</title>
        <authorList>
            <person name="Cao J."/>
        </authorList>
    </citation>
    <scope>NUCLEOTIDE SEQUENCE</scope>
    <source>
        <strain evidence="1">MT110</strain>
    </source>
</reference>
<proteinExistence type="predicted"/>
<gene>
    <name evidence="1" type="ORF">FRZ06_18520</name>
</gene>
<name>A0ACD1AFC8_9FIRM</name>
<protein>
    <submittedName>
        <fullName evidence="1">Flavodoxin family protein</fullName>
    </submittedName>
</protein>
<evidence type="ECO:0000313" key="2">
    <source>
        <dbReference type="Proteomes" id="UP000594014"/>
    </source>
</evidence>
<keyword evidence="2" id="KW-1185">Reference proteome</keyword>
<evidence type="ECO:0000313" key="1">
    <source>
        <dbReference type="EMBL" id="QOX65202.1"/>
    </source>
</evidence>
<dbReference type="EMBL" id="CP042469">
    <property type="protein sequence ID" value="QOX65202.1"/>
    <property type="molecule type" value="Genomic_DNA"/>
</dbReference>
<sequence length="314" mass="34836">MAVKIMGITAGRHDGNSEILLKQSLLACQEAGAEVTLVNLRDFKILDCTGCTACSEGMARGKRVPCVLKAQDDKDKITEEMLKQDGVIFSAPTYDLFPSANYLRFAQRNLAYETAFLQAIGAIEKKDRVAGLIAVGGSMDSWQSIAMPAMQATTFTNSFLVVDMILAKRVPSAAQCLLNDELMERAYQMGANIMTAIHTPVEQRKWLGDEDEGWCPNCHSSALVLGHKQWDGVHWPIECQVCGAGGDLEKTEDGKWKFVIAEDGLSRDRTTDEGREFHLKEIGATHGLFYIPENQMLIKEKIKKFKELKFPGLK</sequence>
<dbReference type="Proteomes" id="UP000594014">
    <property type="component" value="Chromosome"/>
</dbReference>
<accession>A0ACD1AFC8</accession>